<name>A0A563VSQ4_9CYAN</name>
<feature type="compositionally biased region" description="Acidic residues" evidence="1">
    <location>
        <begin position="529"/>
        <end position="548"/>
    </location>
</feature>
<keyword evidence="3" id="KW-1185">Reference proteome</keyword>
<dbReference type="Proteomes" id="UP000320055">
    <property type="component" value="Unassembled WGS sequence"/>
</dbReference>
<gene>
    <name evidence="2" type="ORF">H1P_2670002</name>
</gene>
<dbReference type="RefSeq" id="WP_222427243.1">
    <property type="nucleotide sequence ID" value="NZ_LR214010.1"/>
</dbReference>
<feature type="region of interest" description="Disordered" evidence="1">
    <location>
        <begin position="519"/>
        <end position="548"/>
    </location>
</feature>
<proteinExistence type="predicted"/>
<accession>A0A563VSQ4</accession>
<evidence type="ECO:0000313" key="3">
    <source>
        <dbReference type="Proteomes" id="UP000320055"/>
    </source>
</evidence>
<dbReference type="AlphaFoldDB" id="A0A563VSQ4"/>
<protein>
    <submittedName>
        <fullName evidence="2">CRISPR-associated protein Csx13</fullName>
    </submittedName>
</protein>
<dbReference type="EMBL" id="CAACVJ010000187">
    <property type="protein sequence ID" value="VEP14465.1"/>
    <property type="molecule type" value="Genomic_DNA"/>
</dbReference>
<evidence type="ECO:0000313" key="2">
    <source>
        <dbReference type="EMBL" id="VEP14465.1"/>
    </source>
</evidence>
<sequence length="548" mass="63353">MTELTLSIFDPNTLLPHRAGIAGLALALSVINPDDVPFSWEVTEDTVSLSWDSEKTSDKFAVLSLMQQTYRIQDGYLDVPALNLDQQGKYTFSEGVARSFLQHGSQRIQNKNPVNLTFLVDEGQPEISHSFQKLEECYFARDEVCFKARKKIYDEALAQYEKDKLEYDKEKKNRKTDKKKPKKPRLKQPFEGLQEAFNTKGKFEVEISVKGANLPGLVECFAHGYYQESPEGWLALLFLPLACSFYQLSKNHSGYRSAVVIPEVKNIFEWVKRRKIYSGSTYRNFRSSSAGESGLRFLLQEKLIEDNKLWRVDYCEVYQLGKQQWDGSQSYLKQAVYRVQVDDEILDLYDSARQFFKPQIRTNDKGETWLAISQVLPWLCDNLITGKPWYLGFYEFQKQNKLYERKGLVSMSQYLDALEQTFFDAVRGAFSSFLREQIIQAQKQGRKLDYPQVTNKIINRLQRPSTQQDFAKTMVDFLSRYRSKSTRGVGAEIYQWLHKDNQWKQARDLALLAIASYTGKGKDGKSEIPEEVLDESSSEAEEGFEMSV</sequence>
<organism evidence="2 3">
    <name type="scientific">Hyella patelloides LEGE 07179</name>
    <dbReference type="NCBI Taxonomy" id="945734"/>
    <lineage>
        <taxon>Bacteria</taxon>
        <taxon>Bacillati</taxon>
        <taxon>Cyanobacteriota</taxon>
        <taxon>Cyanophyceae</taxon>
        <taxon>Pleurocapsales</taxon>
        <taxon>Hyellaceae</taxon>
        <taxon>Hyella</taxon>
    </lineage>
</organism>
<reference evidence="2 3" key="1">
    <citation type="submission" date="2019-01" db="EMBL/GenBank/DDBJ databases">
        <authorList>
            <person name="Brito A."/>
        </authorList>
    </citation>
    <scope>NUCLEOTIDE SEQUENCE [LARGE SCALE GENOMIC DNA]</scope>
    <source>
        <strain evidence="2">1</strain>
    </source>
</reference>
<evidence type="ECO:0000256" key="1">
    <source>
        <dbReference type="SAM" id="MobiDB-lite"/>
    </source>
</evidence>